<dbReference type="Gene3D" id="1.20.1440.120">
    <property type="entry name" value="Recombination protein O, C-terminal domain"/>
    <property type="match status" value="1"/>
</dbReference>
<dbReference type="EMBL" id="FNGI01000006">
    <property type="protein sequence ID" value="SDL70361.1"/>
    <property type="molecule type" value="Genomic_DNA"/>
</dbReference>
<dbReference type="InterPro" id="IPR022572">
    <property type="entry name" value="DNA_rep/recomb_RecO_N"/>
</dbReference>
<dbReference type="OrthoDB" id="9804792at2"/>
<dbReference type="InterPro" id="IPR042242">
    <property type="entry name" value="RecO_C"/>
</dbReference>
<evidence type="ECO:0000313" key="10">
    <source>
        <dbReference type="EMBL" id="SDL70361.1"/>
    </source>
</evidence>
<dbReference type="SUPFAM" id="SSF50249">
    <property type="entry name" value="Nucleic acid-binding proteins"/>
    <property type="match status" value="1"/>
</dbReference>
<evidence type="ECO:0000256" key="3">
    <source>
        <dbReference type="ARBA" id="ARBA00021310"/>
    </source>
</evidence>
<dbReference type="GO" id="GO:0006302">
    <property type="term" value="P:double-strand break repair"/>
    <property type="evidence" value="ECO:0007669"/>
    <property type="project" value="TreeGrafter"/>
</dbReference>
<dbReference type="HAMAP" id="MF_00201">
    <property type="entry name" value="RecO"/>
    <property type="match status" value="1"/>
</dbReference>
<comment type="function">
    <text evidence="1 8">Involved in DNA repair and RecF pathway recombination.</text>
</comment>
<gene>
    <name evidence="8" type="primary">recO</name>
    <name evidence="10" type="ORF">SAMN05661010_02351</name>
</gene>
<evidence type="ECO:0000313" key="11">
    <source>
        <dbReference type="Proteomes" id="UP000198654"/>
    </source>
</evidence>
<dbReference type="Pfam" id="PF11967">
    <property type="entry name" value="RecO_N"/>
    <property type="match status" value="1"/>
</dbReference>
<reference evidence="10 11" key="1">
    <citation type="submission" date="2016-10" db="EMBL/GenBank/DDBJ databases">
        <authorList>
            <person name="de Groot N.N."/>
        </authorList>
    </citation>
    <scope>NUCLEOTIDE SEQUENCE [LARGE SCALE GENOMIC DNA]</scope>
    <source>
        <strain evidence="10 11">DSM 14789</strain>
    </source>
</reference>
<dbReference type="Gene3D" id="2.40.50.140">
    <property type="entry name" value="Nucleic acid-binding proteins"/>
    <property type="match status" value="1"/>
</dbReference>
<sequence length="238" mass="26274">MQPQPAYLLHKRPYRETSALVELITLDHGRVSAVAQGVQRAGSKSRARLQPFAPLHVTWIGTAELKRLRLMESSGSAALLAGEGLLCGLYANELLTRVLPPLLPVGEVFAFYTALFDALPNPERRASALRRLEVAVLEALDAEPIFLDADERELDPQGRYVYRAENRRFTLAPQGQGVDGRTLRLLAQGDWTQPGLAGVAKSLSRAALAPLLGTAPLRSRQLMQRLAARRRTELRPEK</sequence>
<keyword evidence="11" id="KW-1185">Reference proteome</keyword>
<dbReference type="GO" id="GO:0043590">
    <property type="term" value="C:bacterial nucleoid"/>
    <property type="evidence" value="ECO:0007669"/>
    <property type="project" value="TreeGrafter"/>
</dbReference>
<dbReference type="GO" id="GO:0006310">
    <property type="term" value="P:DNA recombination"/>
    <property type="evidence" value="ECO:0007669"/>
    <property type="project" value="UniProtKB-UniRule"/>
</dbReference>
<dbReference type="Pfam" id="PF02565">
    <property type="entry name" value="RecO_C"/>
    <property type="match status" value="1"/>
</dbReference>
<dbReference type="PANTHER" id="PTHR33991">
    <property type="entry name" value="DNA REPAIR PROTEIN RECO"/>
    <property type="match status" value="1"/>
</dbReference>
<accession>A0A1G9M8R6</accession>
<evidence type="ECO:0000256" key="6">
    <source>
        <dbReference type="ARBA" id="ARBA00023204"/>
    </source>
</evidence>
<dbReference type="STRING" id="119000.SAMN05661010_02351"/>
<dbReference type="AlphaFoldDB" id="A0A1G9M8R6"/>
<protein>
    <recommendedName>
        <fullName evidence="3 8">DNA repair protein RecO</fullName>
    </recommendedName>
    <alternativeName>
        <fullName evidence="7 8">Recombination protein O</fullName>
    </alternativeName>
</protein>
<dbReference type="RefSeq" id="WP_089728770.1">
    <property type="nucleotide sequence ID" value="NZ_FNGI01000006.1"/>
</dbReference>
<keyword evidence="6 8" id="KW-0234">DNA repair</keyword>
<dbReference type="NCBIfam" id="TIGR00613">
    <property type="entry name" value="reco"/>
    <property type="match status" value="1"/>
</dbReference>
<evidence type="ECO:0000256" key="7">
    <source>
        <dbReference type="ARBA" id="ARBA00033409"/>
    </source>
</evidence>
<keyword evidence="5 8" id="KW-0233">DNA recombination</keyword>
<dbReference type="InterPro" id="IPR003717">
    <property type="entry name" value="RecO"/>
</dbReference>
<dbReference type="PANTHER" id="PTHR33991:SF1">
    <property type="entry name" value="DNA REPAIR PROTEIN RECO"/>
    <property type="match status" value="1"/>
</dbReference>
<dbReference type="InterPro" id="IPR012340">
    <property type="entry name" value="NA-bd_OB-fold"/>
</dbReference>
<dbReference type="Proteomes" id="UP000198654">
    <property type="component" value="Unassembled WGS sequence"/>
</dbReference>
<feature type="domain" description="DNA replication/recombination mediator RecO N-terminal" evidence="9">
    <location>
        <begin position="4"/>
        <end position="73"/>
    </location>
</feature>
<evidence type="ECO:0000256" key="1">
    <source>
        <dbReference type="ARBA" id="ARBA00003065"/>
    </source>
</evidence>
<organism evidence="10 11">
    <name type="scientific">Modicisalibacter muralis</name>
    <dbReference type="NCBI Taxonomy" id="119000"/>
    <lineage>
        <taxon>Bacteria</taxon>
        <taxon>Pseudomonadati</taxon>
        <taxon>Pseudomonadota</taxon>
        <taxon>Gammaproteobacteria</taxon>
        <taxon>Oceanospirillales</taxon>
        <taxon>Halomonadaceae</taxon>
        <taxon>Modicisalibacter</taxon>
    </lineage>
</organism>
<proteinExistence type="inferred from homology"/>
<keyword evidence="4 8" id="KW-0227">DNA damage</keyword>
<name>A0A1G9M8R6_9GAMM</name>
<evidence type="ECO:0000259" key="9">
    <source>
        <dbReference type="Pfam" id="PF11967"/>
    </source>
</evidence>
<evidence type="ECO:0000256" key="8">
    <source>
        <dbReference type="HAMAP-Rule" id="MF_00201"/>
    </source>
</evidence>
<evidence type="ECO:0000256" key="2">
    <source>
        <dbReference type="ARBA" id="ARBA00007452"/>
    </source>
</evidence>
<evidence type="ECO:0000256" key="5">
    <source>
        <dbReference type="ARBA" id="ARBA00023172"/>
    </source>
</evidence>
<evidence type="ECO:0000256" key="4">
    <source>
        <dbReference type="ARBA" id="ARBA00022763"/>
    </source>
</evidence>
<comment type="similarity">
    <text evidence="2 8">Belongs to the RecO family.</text>
</comment>